<dbReference type="OrthoDB" id="3504576at2759"/>
<dbReference type="Pfam" id="PF20150">
    <property type="entry name" value="2EXR"/>
    <property type="match status" value="1"/>
</dbReference>
<keyword evidence="3" id="KW-1185">Reference proteome</keyword>
<evidence type="ECO:0000259" key="1">
    <source>
        <dbReference type="Pfam" id="PF20150"/>
    </source>
</evidence>
<proteinExistence type="predicted"/>
<sequence length="215" mass="24875">MRTEENKRNISSKITVEQSSAILPHLSPPRFSWESNQNAVRAAPKATTSEARFPKFSNLPTELRLKIWKYALPKGQYVIPLALGRRRSQTKYKFPYILHVKQEARQTALESYILLFNNSFFAFRMYCNPDRDVLVLGDPEVQSAIRSIIQFGPSESVMLLRRMKCLGIDDAMIMLENLFYNIRPEHTPAAPVVPFADVFEKPTTSIWVPHRFVTW</sequence>
<dbReference type="AlphaFoldDB" id="S3DHC4"/>
<dbReference type="EMBL" id="KE145362">
    <property type="protein sequence ID" value="EPE31426.1"/>
    <property type="molecule type" value="Genomic_DNA"/>
</dbReference>
<protein>
    <recommendedName>
        <fullName evidence="1">2EXR domain-containing protein</fullName>
    </recommendedName>
</protein>
<dbReference type="Proteomes" id="UP000016922">
    <property type="component" value="Unassembled WGS sequence"/>
</dbReference>
<evidence type="ECO:0000313" key="3">
    <source>
        <dbReference type="Proteomes" id="UP000016922"/>
    </source>
</evidence>
<dbReference type="KEGG" id="glz:GLAREA_12729"/>
<organism evidence="2 3">
    <name type="scientific">Glarea lozoyensis (strain ATCC 20868 / MF5171)</name>
    <dbReference type="NCBI Taxonomy" id="1116229"/>
    <lineage>
        <taxon>Eukaryota</taxon>
        <taxon>Fungi</taxon>
        <taxon>Dikarya</taxon>
        <taxon>Ascomycota</taxon>
        <taxon>Pezizomycotina</taxon>
        <taxon>Leotiomycetes</taxon>
        <taxon>Helotiales</taxon>
        <taxon>Helotiaceae</taxon>
        <taxon>Glarea</taxon>
    </lineage>
</organism>
<dbReference type="GeneID" id="19471769"/>
<gene>
    <name evidence="2" type="ORF">GLAREA_12729</name>
</gene>
<dbReference type="PANTHER" id="PTHR35910">
    <property type="entry name" value="2EXR DOMAIN-CONTAINING PROTEIN"/>
    <property type="match status" value="1"/>
</dbReference>
<name>S3DHC4_GLAL2</name>
<dbReference type="RefSeq" id="XP_008081701.1">
    <property type="nucleotide sequence ID" value="XM_008083510.1"/>
</dbReference>
<feature type="domain" description="2EXR" evidence="1">
    <location>
        <begin position="53"/>
        <end position="134"/>
    </location>
</feature>
<evidence type="ECO:0000313" key="2">
    <source>
        <dbReference type="EMBL" id="EPE31426.1"/>
    </source>
</evidence>
<dbReference type="HOGENOM" id="CLU_1283366_0_0_1"/>
<accession>S3DHC4</accession>
<reference evidence="2 3" key="1">
    <citation type="journal article" date="2013" name="BMC Genomics">
        <title>Genomics-driven discovery of the pneumocandin biosynthetic gene cluster in the fungus Glarea lozoyensis.</title>
        <authorList>
            <person name="Chen L."/>
            <person name="Yue Q."/>
            <person name="Zhang X."/>
            <person name="Xiang M."/>
            <person name="Wang C."/>
            <person name="Li S."/>
            <person name="Che Y."/>
            <person name="Ortiz-Lopez F.J."/>
            <person name="Bills G.F."/>
            <person name="Liu X."/>
            <person name="An Z."/>
        </authorList>
    </citation>
    <scope>NUCLEOTIDE SEQUENCE [LARGE SCALE GENOMIC DNA]</scope>
    <source>
        <strain evidence="3">ATCC 20868 / MF5171</strain>
    </source>
</reference>
<dbReference type="InterPro" id="IPR045518">
    <property type="entry name" value="2EXR"/>
</dbReference>
<dbReference type="PANTHER" id="PTHR35910:SF1">
    <property type="entry name" value="2EXR DOMAIN-CONTAINING PROTEIN"/>
    <property type="match status" value="1"/>
</dbReference>